<dbReference type="PANTHER" id="PTHR45625">
    <property type="entry name" value="PEPTIDYL-PROLYL CIS-TRANS ISOMERASE-RELATED"/>
    <property type="match status" value="1"/>
</dbReference>
<dbReference type="InterPro" id="IPR020892">
    <property type="entry name" value="Cyclophilin-type_PPIase_CS"/>
</dbReference>
<dbReference type="Proteomes" id="UP000501128">
    <property type="component" value="Chromosome"/>
</dbReference>
<feature type="signal peptide" evidence="4">
    <location>
        <begin position="1"/>
        <end position="18"/>
    </location>
</feature>
<dbReference type="PANTHER" id="PTHR45625:SF4">
    <property type="entry name" value="PEPTIDYLPROLYL ISOMERASE DOMAIN AND WD REPEAT-CONTAINING PROTEIN 1"/>
    <property type="match status" value="1"/>
</dbReference>
<dbReference type="Pfam" id="PF00160">
    <property type="entry name" value="Pro_isomerase"/>
    <property type="match status" value="1"/>
</dbReference>
<accession>A0A7L5E0I8</accession>
<dbReference type="AlphaFoldDB" id="A0A7L5E0I8"/>
<evidence type="ECO:0000313" key="6">
    <source>
        <dbReference type="EMBL" id="QJD81270.1"/>
    </source>
</evidence>
<dbReference type="GO" id="GO:0006457">
    <property type="term" value="P:protein folding"/>
    <property type="evidence" value="ECO:0007669"/>
    <property type="project" value="InterPro"/>
</dbReference>
<comment type="function">
    <text evidence="4">PPIases accelerate the folding of proteins. It catalyzes the cis-trans isomerization of proline imidic peptide bonds in oligopeptides.</text>
</comment>
<feature type="domain" description="PPIase cyclophilin-type" evidence="5">
    <location>
        <begin position="35"/>
        <end position="219"/>
    </location>
</feature>
<gene>
    <name evidence="6" type="ORF">HH216_06795</name>
</gene>
<evidence type="ECO:0000256" key="3">
    <source>
        <dbReference type="ARBA" id="ARBA00023235"/>
    </source>
</evidence>
<dbReference type="Gene3D" id="2.40.100.10">
    <property type="entry name" value="Cyclophilin-like"/>
    <property type="match status" value="1"/>
</dbReference>
<evidence type="ECO:0000256" key="1">
    <source>
        <dbReference type="ARBA" id="ARBA00007365"/>
    </source>
</evidence>
<dbReference type="PROSITE" id="PS50072">
    <property type="entry name" value="CSA_PPIASE_2"/>
    <property type="match status" value="1"/>
</dbReference>
<evidence type="ECO:0000256" key="2">
    <source>
        <dbReference type="ARBA" id="ARBA00023110"/>
    </source>
</evidence>
<dbReference type="SUPFAM" id="SSF50891">
    <property type="entry name" value="Cyclophilin-like"/>
    <property type="match status" value="1"/>
</dbReference>
<dbReference type="KEGG" id="srho:HH216_06795"/>
<dbReference type="EC" id="5.2.1.8" evidence="4"/>
<reference evidence="6 7" key="1">
    <citation type="submission" date="2020-04" db="EMBL/GenBank/DDBJ databases">
        <title>Genome sequencing of novel species.</title>
        <authorList>
            <person name="Heo J."/>
            <person name="Kim S.-J."/>
            <person name="Kim J.-S."/>
            <person name="Hong S.-B."/>
            <person name="Kwon S.-W."/>
        </authorList>
    </citation>
    <scope>NUCLEOTIDE SEQUENCE [LARGE SCALE GENOMIC DNA]</scope>
    <source>
        <strain evidence="6 7">CJU-R4</strain>
    </source>
</reference>
<evidence type="ECO:0000256" key="4">
    <source>
        <dbReference type="RuleBase" id="RU363019"/>
    </source>
</evidence>
<evidence type="ECO:0000313" key="7">
    <source>
        <dbReference type="Proteomes" id="UP000501128"/>
    </source>
</evidence>
<protein>
    <recommendedName>
        <fullName evidence="4">Peptidyl-prolyl cis-trans isomerase</fullName>
        <shortName evidence="4">PPIase</shortName>
        <ecNumber evidence="4">5.2.1.8</ecNumber>
    </recommendedName>
</protein>
<dbReference type="EMBL" id="CP051677">
    <property type="protein sequence ID" value="QJD81270.1"/>
    <property type="molecule type" value="Genomic_DNA"/>
</dbReference>
<dbReference type="PRINTS" id="PR00153">
    <property type="entry name" value="CSAPPISMRASE"/>
</dbReference>
<dbReference type="CDD" id="cd00317">
    <property type="entry name" value="cyclophilin"/>
    <property type="match status" value="1"/>
</dbReference>
<keyword evidence="2 4" id="KW-0697">Rotamase</keyword>
<keyword evidence="7" id="KW-1185">Reference proteome</keyword>
<evidence type="ECO:0000259" key="5">
    <source>
        <dbReference type="PROSITE" id="PS50072"/>
    </source>
</evidence>
<comment type="similarity">
    <text evidence="1 4">Belongs to the cyclophilin-type PPIase family.</text>
</comment>
<sequence length="236" mass="26416">MRSYCLLVCCLLSLGATAQNRKKKDYLVSVTTDYGPMTLVLYDQTPKHKANFIKLVDQHFYDGLLFHRIIESFMVQGGDPESRTAVAGASLGNGDVGYTIPAEFVPSLFHKKGVLAAARDNNPAKASSGCQFYIVQGRVWDDAGLQKQIERIKSNQGHVPTPEQQQVYKTLGGTPHLDGNYTVFGQVIDGLSVVDSIAKQPRDERNRPKTDIHMRMDGNWVRKKKISKKYGYSYQQ</sequence>
<organism evidence="6 7">
    <name type="scientific">Spirosoma rhododendri</name>
    <dbReference type="NCBI Taxonomy" id="2728024"/>
    <lineage>
        <taxon>Bacteria</taxon>
        <taxon>Pseudomonadati</taxon>
        <taxon>Bacteroidota</taxon>
        <taxon>Cytophagia</taxon>
        <taxon>Cytophagales</taxon>
        <taxon>Cytophagaceae</taxon>
        <taxon>Spirosoma</taxon>
    </lineage>
</organism>
<dbReference type="PROSITE" id="PS00170">
    <property type="entry name" value="CSA_PPIASE_1"/>
    <property type="match status" value="1"/>
</dbReference>
<comment type="catalytic activity">
    <reaction evidence="4">
        <text>[protein]-peptidylproline (omega=180) = [protein]-peptidylproline (omega=0)</text>
        <dbReference type="Rhea" id="RHEA:16237"/>
        <dbReference type="Rhea" id="RHEA-COMP:10747"/>
        <dbReference type="Rhea" id="RHEA-COMP:10748"/>
        <dbReference type="ChEBI" id="CHEBI:83833"/>
        <dbReference type="ChEBI" id="CHEBI:83834"/>
        <dbReference type="EC" id="5.2.1.8"/>
    </reaction>
</comment>
<dbReference type="InterPro" id="IPR044666">
    <property type="entry name" value="Cyclophilin_A-like"/>
</dbReference>
<keyword evidence="3 4" id="KW-0413">Isomerase</keyword>
<dbReference type="GO" id="GO:0003755">
    <property type="term" value="F:peptidyl-prolyl cis-trans isomerase activity"/>
    <property type="evidence" value="ECO:0007669"/>
    <property type="project" value="UniProtKB-UniRule"/>
</dbReference>
<dbReference type="InterPro" id="IPR029000">
    <property type="entry name" value="Cyclophilin-like_dom_sf"/>
</dbReference>
<dbReference type="InterPro" id="IPR002130">
    <property type="entry name" value="Cyclophilin-type_PPIase_dom"/>
</dbReference>
<keyword evidence="4" id="KW-0732">Signal</keyword>
<proteinExistence type="inferred from homology"/>
<name>A0A7L5E0I8_9BACT</name>
<feature type="chain" id="PRO_5029941096" description="Peptidyl-prolyl cis-trans isomerase" evidence="4">
    <location>
        <begin position="19"/>
        <end position="236"/>
    </location>
</feature>